<feature type="region of interest" description="Disordered" evidence="1">
    <location>
        <begin position="1"/>
        <end position="42"/>
    </location>
</feature>
<dbReference type="RefSeq" id="WP_345136794.1">
    <property type="nucleotide sequence ID" value="NZ_BAABAT010000037.1"/>
</dbReference>
<feature type="compositionally biased region" description="Low complexity" evidence="1">
    <location>
        <begin position="12"/>
        <end position="39"/>
    </location>
</feature>
<proteinExistence type="predicted"/>
<gene>
    <name evidence="3" type="ORF">GCM10022255_086330</name>
</gene>
<evidence type="ECO:0000313" key="4">
    <source>
        <dbReference type="Proteomes" id="UP001500620"/>
    </source>
</evidence>
<dbReference type="InterPro" id="IPR059050">
    <property type="entry name" value="Rv3660c_N"/>
</dbReference>
<dbReference type="Pfam" id="PF26563">
    <property type="entry name" value="Rv3660c_N"/>
    <property type="match status" value="1"/>
</dbReference>
<feature type="domain" description="Rv3660c-like CheY-like N-terminal" evidence="2">
    <location>
        <begin position="52"/>
        <end position="158"/>
    </location>
</feature>
<evidence type="ECO:0000256" key="1">
    <source>
        <dbReference type="SAM" id="MobiDB-lite"/>
    </source>
</evidence>
<accession>A0ABP8DMW2</accession>
<organism evidence="3 4">
    <name type="scientific">Dactylosporangium darangshiense</name>
    <dbReference type="NCBI Taxonomy" id="579108"/>
    <lineage>
        <taxon>Bacteria</taxon>
        <taxon>Bacillati</taxon>
        <taxon>Actinomycetota</taxon>
        <taxon>Actinomycetes</taxon>
        <taxon>Micromonosporales</taxon>
        <taxon>Micromonosporaceae</taxon>
        <taxon>Dactylosporangium</taxon>
    </lineage>
</organism>
<evidence type="ECO:0000313" key="3">
    <source>
        <dbReference type="EMBL" id="GAA4259872.1"/>
    </source>
</evidence>
<reference evidence="4" key="1">
    <citation type="journal article" date="2019" name="Int. J. Syst. Evol. Microbiol.">
        <title>The Global Catalogue of Microorganisms (GCM) 10K type strain sequencing project: providing services to taxonomists for standard genome sequencing and annotation.</title>
        <authorList>
            <consortium name="The Broad Institute Genomics Platform"/>
            <consortium name="The Broad Institute Genome Sequencing Center for Infectious Disease"/>
            <person name="Wu L."/>
            <person name="Ma J."/>
        </authorList>
    </citation>
    <scope>NUCLEOTIDE SEQUENCE [LARGE SCALE GENOMIC DNA]</scope>
    <source>
        <strain evidence="4">JCM 17441</strain>
    </source>
</reference>
<protein>
    <recommendedName>
        <fullName evidence="2">Rv3660c-like CheY-like N-terminal domain-containing protein</fullName>
    </recommendedName>
</protein>
<keyword evidence="4" id="KW-1185">Reference proteome</keyword>
<sequence length="163" mass="16542">MTRDGIGARDSTATATAAGSGQGGPAAAAATGGTTPSGQRPGWPELAAVVLLTADDMVHEAVRRCAARAGTSVTVYRDLDCLQPNDTEIEVLLVGADLAGAAAEVRLPLAARQVIVVSADAPDCPAFRAAAALRATYLTCRRTDRALLIDQMAAAAAGTVNQR</sequence>
<comment type="caution">
    <text evidence="3">The sequence shown here is derived from an EMBL/GenBank/DDBJ whole genome shotgun (WGS) entry which is preliminary data.</text>
</comment>
<dbReference type="Proteomes" id="UP001500620">
    <property type="component" value="Unassembled WGS sequence"/>
</dbReference>
<dbReference type="EMBL" id="BAABAT010000037">
    <property type="protein sequence ID" value="GAA4259872.1"/>
    <property type="molecule type" value="Genomic_DNA"/>
</dbReference>
<evidence type="ECO:0000259" key="2">
    <source>
        <dbReference type="Pfam" id="PF26563"/>
    </source>
</evidence>
<name>A0ABP8DMW2_9ACTN</name>